<keyword evidence="1" id="KW-0732">Signal</keyword>
<dbReference type="Pfam" id="PF07294">
    <property type="entry name" value="Fibroin_P25"/>
    <property type="match status" value="1"/>
</dbReference>
<dbReference type="InterPro" id="IPR009911">
    <property type="entry name" value="Fibroin_P25"/>
</dbReference>
<feature type="chain" id="PRO_5035859005" evidence="1">
    <location>
        <begin position="25"/>
        <end position="235"/>
    </location>
</feature>
<keyword evidence="3" id="KW-1185">Reference proteome</keyword>
<dbReference type="Proteomes" id="UP000653454">
    <property type="component" value="Unassembled WGS sequence"/>
</dbReference>
<feature type="signal peptide" evidence="1">
    <location>
        <begin position="1"/>
        <end position="24"/>
    </location>
</feature>
<dbReference type="GO" id="GO:0005198">
    <property type="term" value="F:structural molecule activity"/>
    <property type="evidence" value="ECO:0007669"/>
    <property type="project" value="InterPro"/>
</dbReference>
<name>A0A8S4FK87_PLUXY</name>
<evidence type="ECO:0000313" key="3">
    <source>
        <dbReference type="Proteomes" id="UP000653454"/>
    </source>
</evidence>
<evidence type="ECO:0000313" key="2">
    <source>
        <dbReference type="EMBL" id="CAG9128899.1"/>
    </source>
</evidence>
<organism evidence="2 3">
    <name type="scientific">Plutella xylostella</name>
    <name type="common">Diamondback moth</name>
    <name type="synonym">Plutella maculipennis</name>
    <dbReference type="NCBI Taxonomy" id="51655"/>
    <lineage>
        <taxon>Eukaryota</taxon>
        <taxon>Metazoa</taxon>
        <taxon>Ecdysozoa</taxon>
        <taxon>Arthropoda</taxon>
        <taxon>Hexapoda</taxon>
        <taxon>Insecta</taxon>
        <taxon>Pterygota</taxon>
        <taxon>Neoptera</taxon>
        <taxon>Endopterygota</taxon>
        <taxon>Lepidoptera</taxon>
        <taxon>Glossata</taxon>
        <taxon>Ditrysia</taxon>
        <taxon>Yponomeutoidea</taxon>
        <taxon>Plutellidae</taxon>
        <taxon>Plutella</taxon>
    </lineage>
</organism>
<protein>
    <submittedName>
        <fullName evidence="2">(diamondback moth) hypothetical protein</fullName>
    </submittedName>
</protein>
<evidence type="ECO:0000256" key="1">
    <source>
        <dbReference type="SAM" id="SignalP"/>
    </source>
</evidence>
<proteinExistence type="predicted"/>
<dbReference type="EMBL" id="CAJHNJ030000036">
    <property type="protein sequence ID" value="CAG9128899.1"/>
    <property type="molecule type" value="Genomic_DNA"/>
</dbReference>
<accession>A0A8S4FK87</accession>
<sequence>MKATMSPLYLVGLLLLGLVCGIHAEDDVCGDTDQATYRPCPTVGLPCVRNYLQVRSACQSFSDEDRDSFVGSPVDLYAANFNLSAVQTNILTEGFSNARLFEFTVNLEKDLIVLTVEYTNLTLKNHYDYSYFQPSEEPITFQEYSTERYPHLYITSYISGVNNPQWASAYHVHYQEGTVEMSYERECVDENDGVLDAVLKDVRANIDIVTREVFLYRNQQIQEFFVKRNLCNFLQ</sequence>
<gene>
    <name evidence="2" type="ORF">PLXY2_LOCUS9312</name>
</gene>
<comment type="caution">
    <text evidence="2">The sequence shown here is derived from an EMBL/GenBank/DDBJ whole genome shotgun (WGS) entry which is preliminary data.</text>
</comment>
<dbReference type="AlphaFoldDB" id="A0A8S4FK87"/>
<reference evidence="2" key="1">
    <citation type="submission" date="2020-11" db="EMBL/GenBank/DDBJ databases">
        <authorList>
            <person name="Whiteford S."/>
        </authorList>
    </citation>
    <scope>NUCLEOTIDE SEQUENCE</scope>
</reference>
<dbReference type="GO" id="GO:0005576">
    <property type="term" value="C:extracellular region"/>
    <property type="evidence" value="ECO:0007669"/>
    <property type="project" value="InterPro"/>
</dbReference>